<dbReference type="SUPFAM" id="SSF53850">
    <property type="entry name" value="Periplasmic binding protein-like II"/>
    <property type="match status" value="1"/>
</dbReference>
<name>A0A5C1DGV2_9NEIS</name>
<dbReference type="AlphaFoldDB" id="A0A5C1DGV2"/>
<dbReference type="PANTHER" id="PTHR35936">
    <property type="entry name" value="MEMBRANE-BOUND LYTIC MUREIN TRANSGLYCOSYLASE F"/>
    <property type="match status" value="1"/>
</dbReference>
<organism evidence="4 5">
    <name type="scientific">Chromobacterium paludis</name>
    <dbReference type="NCBI Taxonomy" id="2605945"/>
    <lineage>
        <taxon>Bacteria</taxon>
        <taxon>Pseudomonadati</taxon>
        <taxon>Pseudomonadota</taxon>
        <taxon>Betaproteobacteria</taxon>
        <taxon>Neisseriales</taxon>
        <taxon>Chromobacteriaceae</taxon>
        <taxon>Chromobacterium</taxon>
    </lineage>
</organism>
<dbReference type="Gene3D" id="3.40.190.10">
    <property type="entry name" value="Periplasmic binding protein-like II"/>
    <property type="match status" value="2"/>
</dbReference>
<keyword evidence="1 2" id="KW-0732">Signal</keyword>
<protein>
    <submittedName>
        <fullName evidence="4">Transporter substrate-binding domain-containing protein</fullName>
    </submittedName>
</protein>
<dbReference type="KEGG" id="chrm:FYK34_06320"/>
<accession>A0A5C1DGV2</accession>
<evidence type="ECO:0000256" key="2">
    <source>
        <dbReference type="SAM" id="SignalP"/>
    </source>
</evidence>
<dbReference type="Pfam" id="PF00497">
    <property type="entry name" value="SBP_bac_3"/>
    <property type="match status" value="1"/>
</dbReference>
<evidence type="ECO:0000313" key="5">
    <source>
        <dbReference type="Proteomes" id="UP000322079"/>
    </source>
</evidence>
<dbReference type="Proteomes" id="UP000322079">
    <property type="component" value="Chromosome"/>
</dbReference>
<proteinExistence type="predicted"/>
<gene>
    <name evidence="4" type="ORF">FYK34_06320</name>
</gene>
<dbReference type="EMBL" id="CP043473">
    <property type="protein sequence ID" value="QEL55207.1"/>
    <property type="molecule type" value="Genomic_DNA"/>
</dbReference>
<evidence type="ECO:0000313" key="4">
    <source>
        <dbReference type="EMBL" id="QEL55207.1"/>
    </source>
</evidence>
<evidence type="ECO:0000259" key="3">
    <source>
        <dbReference type="Pfam" id="PF00497"/>
    </source>
</evidence>
<keyword evidence="5" id="KW-1185">Reference proteome</keyword>
<feature type="chain" id="PRO_5023147227" evidence="2">
    <location>
        <begin position="23"/>
        <end position="261"/>
    </location>
</feature>
<dbReference type="PANTHER" id="PTHR35936:SF25">
    <property type="entry name" value="ABC TRANSPORTER SUBSTRATE-BINDING PROTEIN"/>
    <property type="match status" value="1"/>
</dbReference>
<feature type="domain" description="Solute-binding protein family 3/N-terminal" evidence="3">
    <location>
        <begin position="47"/>
        <end position="251"/>
    </location>
</feature>
<reference evidence="4 5" key="1">
    <citation type="submission" date="2019-08" db="EMBL/GenBank/DDBJ databases">
        <title>Chromobacterium paludis, a novel bacterium isolated from a Maryland marsh pond.</title>
        <authorList>
            <person name="Blackburn M.B."/>
            <person name="Gundersen-Rindal D.E."/>
        </authorList>
    </citation>
    <scope>NUCLEOTIDE SEQUENCE [LARGE SCALE GENOMIC DNA]</scope>
    <source>
        <strain evidence="5">IIBBL 257-1</strain>
    </source>
</reference>
<feature type="signal peptide" evidence="2">
    <location>
        <begin position="1"/>
        <end position="22"/>
    </location>
</feature>
<dbReference type="InterPro" id="IPR001638">
    <property type="entry name" value="Solute-binding_3/MltF_N"/>
</dbReference>
<dbReference type="RefSeq" id="WP_149295577.1">
    <property type="nucleotide sequence ID" value="NZ_CP043473.1"/>
</dbReference>
<sequence length="261" mass="29225">MSAMPRWICLALICAMARPGWASEPVQTITLANGEWAPYLSANLPDQGYASRIVSEAFRRVGIRVRYDFYPWARAEAMVKSGEIAGSVVWSITPERLQFALFSDPVVSDEEVVFHLAGRKMAADNVQDFYGMTMATPNGSRLGIWQEAIRAGNIRNYVTKDIQTGMRQLLLGRLDFFPLIRSVGLAELRQHFTPGERAAIVAAPHVFVRTDYRLMLSRKAPGAASLLRRFNQGLAALRASAEYRRMEQDFLAGHYDSPRAP</sequence>
<evidence type="ECO:0000256" key="1">
    <source>
        <dbReference type="ARBA" id="ARBA00022729"/>
    </source>
</evidence>